<comment type="caution">
    <text evidence="4">The sequence shown here is derived from an EMBL/GenBank/DDBJ whole genome shotgun (WGS) entry which is preliminary data.</text>
</comment>
<dbReference type="Pfam" id="PF01522">
    <property type="entry name" value="Polysacc_deac_1"/>
    <property type="match status" value="1"/>
</dbReference>
<dbReference type="InterPro" id="IPR011330">
    <property type="entry name" value="Glyco_hydro/deAcase_b/a-brl"/>
</dbReference>
<dbReference type="SUPFAM" id="SSF88713">
    <property type="entry name" value="Glycoside hydrolase/deacetylase"/>
    <property type="match status" value="1"/>
</dbReference>
<dbReference type="PANTHER" id="PTHR34216:SF3">
    <property type="entry name" value="POLY-BETA-1,6-N-ACETYL-D-GLUCOSAMINE N-DEACETYLASE"/>
    <property type="match status" value="1"/>
</dbReference>
<dbReference type="PROSITE" id="PS51677">
    <property type="entry name" value="NODB"/>
    <property type="match status" value="1"/>
</dbReference>
<feature type="domain" description="NodB homology" evidence="3">
    <location>
        <begin position="15"/>
        <end position="223"/>
    </location>
</feature>
<evidence type="ECO:0000259" key="3">
    <source>
        <dbReference type="PROSITE" id="PS51677"/>
    </source>
</evidence>
<organism evidence="4">
    <name type="scientific">candidate division WOR-3 bacterium</name>
    <dbReference type="NCBI Taxonomy" id="2052148"/>
    <lineage>
        <taxon>Bacteria</taxon>
        <taxon>Bacteria division WOR-3</taxon>
    </lineage>
</organism>
<dbReference type="PANTHER" id="PTHR34216">
    <property type="match status" value="1"/>
</dbReference>
<dbReference type="AlphaFoldDB" id="A0A7C4S334"/>
<dbReference type="InterPro" id="IPR051398">
    <property type="entry name" value="Polysacch_Deacetylase"/>
</dbReference>
<accession>A0A7C4S334</accession>
<comment type="subcellular location">
    <subcellularLocation>
        <location evidence="1">Secreted</location>
    </subcellularLocation>
</comment>
<dbReference type="GO" id="GO:0005975">
    <property type="term" value="P:carbohydrate metabolic process"/>
    <property type="evidence" value="ECO:0007669"/>
    <property type="project" value="InterPro"/>
</dbReference>
<name>A0A7C4S334_UNCW3</name>
<protein>
    <submittedName>
        <fullName evidence="4">Polysaccharide deacetylase family protein</fullName>
    </submittedName>
</protein>
<proteinExistence type="predicted"/>
<evidence type="ECO:0000256" key="1">
    <source>
        <dbReference type="ARBA" id="ARBA00004613"/>
    </source>
</evidence>
<evidence type="ECO:0000256" key="2">
    <source>
        <dbReference type="ARBA" id="ARBA00022729"/>
    </source>
</evidence>
<evidence type="ECO:0000313" key="4">
    <source>
        <dbReference type="EMBL" id="HGU47375.1"/>
    </source>
</evidence>
<dbReference type="InterPro" id="IPR002509">
    <property type="entry name" value="NODB_dom"/>
</dbReference>
<dbReference type="GO" id="GO:0005576">
    <property type="term" value="C:extracellular region"/>
    <property type="evidence" value="ECO:0007669"/>
    <property type="project" value="UniProtKB-SubCell"/>
</dbReference>
<gene>
    <name evidence="4" type="ORF">ENT60_02290</name>
</gene>
<dbReference type="EMBL" id="DSZH01000104">
    <property type="protein sequence ID" value="HGU47375.1"/>
    <property type="molecule type" value="Genomic_DNA"/>
</dbReference>
<sequence>MIYNLLFITILLNEKYVSINFDDGFYSVYKNAYPLLKKYNFPFTLGLIAGYLKDRKIKNENDYRYLTISEIKEMLENLDIEIASHSLTHRYLTKLSDNEIEREIKESKERLEGIFGREIVTFIYPYGKYDKRVINLLINNGYLQARATCFGEVNFLLKKWYLPIKEIRKDTKMEEILEYIDKNRYSILLFHRIVKDPKYFTDYSIKDFEILIEKLKEKNIKVVTLKEMYEIWWQDFLKKIYLQKKPLEKIYFPISFDILKIR</sequence>
<dbReference type="CDD" id="cd10918">
    <property type="entry name" value="CE4_NodB_like_5s_6s"/>
    <property type="match status" value="1"/>
</dbReference>
<keyword evidence="2" id="KW-0732">Signal</keyword>
<dbReference type="Gene3D" id="3.20.20.370">
    <property type="entry name" value="Glycoside hydrolase/deacetylase"/>
    <property type="match status" value="2"/>
</dbReference>
<reference evidence="4" key="1">
    <citation type="journal article" date="2020" name="mSystems">
        <title>Genome- and Community-Level Interaction Insights into Carbon Utilization and Element Cycling Functions of Hydrothermarchaeota in Hydrothermal Sediment.</title>
        <authorList>
            <person name="Zhou Z."/>
            <person name="Liu Y."/>
            <person name="Xu W."/>
            <person name="Pan J."/>
            <person name="Luo Z.H."/>
            <person name="Li M."/>
        </authorList>
    </citation>
    <scope>NUCLEOTIDE SEQUENCE [LARGE SCALE GENOMIC DNA]</scope>
    <source>
        <strain evidence="4">SpSt-594</strain>
    </source>
</reference>
<dbReference type="GO" id="GO:0016810">
    <property type="term" value="F:hydrolase activity, acting on carbon-nitrogen (but not peptide) bonds"/>
    <property type="evidence" value="ECO:0007669"/>
    <property type="project" value="InterPro"/>
</dbReference>